<dbReference type="EMBL" id="LN824141">
    <property type="protein sequence ID" value="CEP78434.1"/>
    <property type="molecule type" value="Genomic_DNA"/>
</dbReference>
<accession>A0A0C7P3H9</accession>
<dbReference type="AlphaFoldDB" id="A0A0C7P3H9"/>
<dbReference type="HOGENOM" id="CLU_1892770_0_0_0"/>
<reference evidence="2" key="1">
    <citation type="submission" date="2014-11" db="EMBL/GenBank/DDBJ databases">
        <authorList>
            <person name="Wibberg D."/>
        </authorList>
    </citation>
    <scope>NUCLEOTIDE SEQUENCE [LARGE SCALE GENOMIC DNA]</scope>
    <source>
        <strain evidence="2">L3</strain>
    </source>
</reference>
<dbReference type="OrthoDB" id="2084682at2"/>
<dbReference type="RefSeq" id="WP_008409535.1">
    <property type="nucleotide sequence ID" value="NZ_LN824141.1"/>
</dbReference>
<sequence>MKATFNDFLKENPNCSKFANNPDAIAIFNILSKEENIIAMIDASNAGKPALSACVSEVESFFDNSNNPTIDLRDGFTRTVIGRMVKSILAPFGYEPSVQKDLPKATPAKYFTSASCYEKTGTASMRIVRTIEEI</sequence>
<dbReference type="STRING" id="1006576.DTL3_1130"/>
<dbReference type="Proteomes" id="UP000032809">
    <property type="component" value="Chromosome I"/>
</dbReference>
<name>A0A0C7P3H9_DEFTU</name>
<dbReference type="KEGG" id="dtn:DTL3_1130"/>
<keyword evidence="2" id="KW-1185">Reference proteome</keyword>
<evidence type="ECO:0000313" key="2">
    <source>
        <dbReference type="Proteomes" id="UP000032809"/>
    </source>
</evidence>
<organism evidence="1 2">
    <name type="scientific">Defluviitoga tunisiensis</name>
    <dbReference type="NCBI Taxonomy" id="1006576"/>
    <lineage>
        <taxon>Bacteria</taxon>
        <taxon>Thermotogati</taxon>
        <taxon>Thermotogota</taxon>
        <taxon>Thermotogae</taxon>
        <taxon>Petrotogales</taxon>
        <taxon>Petrotogaceae</taxon>
        <taxon>Defluviitoga</taxon>
    </lineage>
</organism>
<protein>
    <submittedName>
        <fullName evidence="1">Uncharacterized protein</fullName>
    </submittedName>
</protein>
<evidence type="ECO:0000313" key="1">
    <source>
        <dbReference type="EMBL" id="CEP78434.1"/>
    </source>
</evidence>
<gene>
    <name evidence="1" type="ORF">DTL3_1130</name>
</gene>
<proteinExistence type="predicted"/>